<evidence type="ECO:0000313" key="5">
    <source>
        <dbReference type="Proteomes" id="UP000184041"/>
    </source>
</evidence>
<keyword evidence="5" id="KW-1185">Reference proteome</keyword>
<organism evidence="4 5">
    <name type="scientific">Fodinibius roseus</name>
    <dbReference type="NCBI Taxonomy" id="1194090"/>
    <lineage>
        <taxon>Bacteria</taxon>
        <taxon>Pseudomonadati</taxon>
        <taxon>Balneolota</taxon>
        <taxon>Balneolia</taxon>
        <taxon>Balneolales</taxon>
        <taxon>Balneolaceae</taxon>
        <taxon>Fodinibius</taxon>
    </lineage>
</organism>
<dbReference type="OrthoDB" id="9801783at2"/>
<dbReference type="SUPFAM" id="SSF53659">
    <property type="entry name" value="Isocitrate/Isopropylmalate dehydrogenase-like"/>
    <property type="match status" value="1"/>
</dbReference>
<dbReference type="GO" id="GO:0051287">
    <property type="term" value="F:NAD binding"/>
    <property type="evidence" value="ECO:0007669"/>
    <property type="project" value="InterPro"/>
</dbReference>
<dbReference type="EMBL" id="FQUS01000009">
    <property type="protein sequence ID" value="SHF50040.1"/>
    <property type="molecule type" value="Genomic_DNA"/>
</dbReference>
<gene>
    <name evidence="4" type="ORF">SAMN05443144_109107</name>
</gene>
<evidence type="ECO:0000313" key="4">
    <source>
        <dbReference type="EMBL" id="SHF50040.1"/>
    </source>
</evidence>
<keyword evidence="3" id="KW-0520">NAD</keyword>
<proteinExistence type="predicted"/>
<keyword evidence="1" id="KW-0479">Metal-binding</keyword>
<dbReference type="RefSeq" id="WP_073063194.1">
    <property type="nucleotide sequence ID" value="NZ_FQUS01000009.1"/>
</dbReference>
<name>A0A1M5C5T5_9BACT</name>
<protein>
    <submittedName>
        <fullName evidence="4">4-hydroxythreonine-4-phosphate dehydrogenase</fullName>
    </submittedName>
</protein>
<keyword evidence="2" id="KW-0560">Oxidoreductase</keyword>
<evidence type="ECO:0000256" key="3">
    <source>
        <dbReference type="ARBA" id="ARBA00023027"/>
    </source>
</evidence>
<dbReference type="PANTHER" id="PTHR30004">
    <property type="entry name" value="4-HYDROXYTHREONINE-4-PHOSPHATE DEHYDROGENASE"/>
    <property type="match status" value="1"/>
</dbReference>
<dbReference type="Proteomes" id="UP000184041">
    <property type="component" value="Unassembled WGS sequence"/>
</dbReference>
<dbReference type="PANTHER" id="PTHR30004:SF6">
    <property type="entry name" value="D-THREONATE 4-PHOSPHATE DEHYDROGENASE"/>
    <property type="match status" value="1"/>
</dbReference>
<dbReference type="InterPro" id="IPR005255">
    <property type="entry name" value="PdxA_fam"/>
</dbReference>
<dbReference type="STRING" id="1194090.SAMN05443144_109107"/>
<evidence type="ECO:0000256" key="2">
    <source>
        <dbReference type="ARBA" id="ARBA00023002"/>
    </source>
</evidence>
<dbReference type="Pfam" id="PF04166">
    <property type="entry name" value="PdxA"/>
    <property type="match status" value="1"/>
</dbReference>
<dbReference type="Gene3D" id="3.40.718.10">
    <property type="entry name" value="Isopropylmalate Dehydrogenase"/>
    <property type="match status" value="1"/>
</dbReference>
<evidence type="ECO:0000256" key="1">
    <source>
        <dbReference type="ARBA" id="ARBA00022723"/>
    </source>
</evidence>
<dbReference type="GO" id="GO:0046872">
    <property type="term" value="F:metal ion binding"/>
    <property type="evidence" value="ECO:0007669"/>
    <property type="project" value="UniProtKB-KW"/>
</dbReference>
<sequence length="332" mass="35439">MAQHIVISSGDFNGIGPEIILKTLREVDLGNNTATILSSRQVVDYYRSKFNITLPCHTIESTDEAQSGTVNVLECYDDETVSIAPGTLSRQAGRCAMQAVETGLTLCTTGEADALVTAPISKEAVNRAGYYIPGHTEFLAEHTGTDDFLMMLVNDSLRVGLVSVHIPVAEVPGAVTEHAIISHARTMHQSLKEDFGIARPRIAVLGLNPHAGDGGIIGKEEMEIITPALQKIRDTGIEASGPHPADGFFGNRTYKNCDGVLAMYHDQGLIPFKALSFGAGVNFTAGLPIVRTSPDHGTAFDIAGKGNADPSSFKHAFQLAVQLSANRKKESV</sequence>
<accession>A0A1M5C5T5</accession>
<dbReference type="GO" id="GO:0016491">
    <property type="term" value="F:oxidoreductase activity"/>
    <property type="evidence" value="ECO:0007669"/>
    <property type="project" value="UniProtKB-KW"/>
</dbReference>
<reference evidence="4 5" key="1">
    <citation type="submission" date="2016-11" db="EMBL/GenBank/DDBJ databases">
        <authorList>
            <person name="Jaros S."/>
            <person name="Januszkiewicz K."/>
            <person name="Wedrychowicz H."/>
        </authorList>
    </citation>
    <scope>NUCLEOTIDE SEQUENCE [LARGE SCALE GENOMIC DNA]</scope>
    <source>
        <strain evidence="4 5">DSM 21986</strain>
    </source>
</reference>
<dbReference type="NCBIfam" id="TIGR00557">
    <property type="entry name" value="pdxA"/>
    <property type="match status" value="1"/>
</dbReference>
<dbReference type="AlphaFoldDB" id="A0A1M5C5T5"/>